<dbReference type="EMBL" id="HE612863">
    <property type="protein sequence ID" value="CCE64317.1"/>
    <property type="molecule type" value="Genomic_DNA"/>
</dbReference>
<name>G8BX13_TETPH</name>
<evidence type="ECO:0000313" key="3">
    <source>
        <dbReference type="Proteomes" id="UP000005666"/>
    </source>
</evidence>
<sequence>MKGKQWKIKTVSRQKNEINKVKNKIYLVNSPANKNYRSAIVYDNAYKDDVKDYGQQEQGKLRHLTDNDDSKANNVNIWEFMNEIKNGILGLEIDLNLNYGDTSSTGSENDTDSDKENDNTNILNFTSDFIHSSRTRQVRTATTVTHHGHNRNGNSKALKANGDNATLDNNTDTSARNNGTGKDRDADAMKYLGIKEFNTTRKQEKKD</sequence>
<dbReference type="HOGENOM" id="CLU_1327170_0_0_1"/>
<evidence type="ECO:0000313" key="2">
    <source>
        <dbReference type="EMBL" id="CCE64317.1"/>
    </source>
</evidence>
<accession>G8BX13</accession>
<reference evidence="2 3" key="1">
    <citation type="journal article" date="2011" name="Proc. Natl. Acad. Sci. U.S.A.">
        <title>Evolutionary erosion of yeast sex chromosomes by mating-type switching accidents.</title>
        <authorList>
            <person name="Gordon J.L."/>
            <person name="Armisen D."/>
            <person name="Proux-Wera E."/>
            <person name="Oheigeartaigh S.S."/>
            <person name="Byrne K.P."/>
            <person name="Wolfe K.H."/>
        </authorList>
    </citation>
    <scope>NUCLEOTIDE SEQUENCE [LARGE SCALE GENOMIC DNA]</scope>
    <source>
        <strain evidence="3">ATCC 24235 / CBS 4417 / NBRC 1672 / NRRL Y-8282 / UCD 70-5</strain>
    </source>
</reference>
<protein>
    <submittedName>
        <fullName evidence="2">Uncharacterized protein</fullName>
    </submittedName>
</protein>
<dbReference type="KEGG" id="tpf:TPHA_0H01090"/>
<dbReference type="Proteomes" id="UP000005666">
    <property type="component" value="Chromosome 8"/>
</dbReference>
<dbReference type="RefSeq" id="XP_003686751.1">
    <property type="nucleotide sequence ID" value="XM_003686703.1"/>
</dbReference>
<gene>
    <name evidence="2" type="primary">TPHA0H01090</name>
    <name evidence="2" type="ordered locus">TPHA_0H01090</name>
</gene>
<feature type="region of interest" description="Disordered" evidence="1">
    <location>
        <begin position="141"/>
        <end position="187"/>
    </location>
</feature>
<keyword evidence="3" id="KW-1185">Reference proteome</keyword>
<organism evidence="2 3">
    <name type="scientific">Tetrapisispora phaffii (strain ATCC 24235 / CBS 4417 / NBRC 1672 / NRRL Y-8282 / UCD 70-5)</name>
    <name type="common">Yeast</name>
    <name type="synonym">Fabospora phaffii</name>
    <dbReference type="NCBI Taxonomy" id="1071381"/>
    <lineage>
        <taxon>Eukaryota</taxon>
        <taxon>Fungi</taxon>
        <taxon>Dikarya</taxon>
        <taxon>Ascomycota</taxon>
        <taxon>Saccharomycotina</taxon>
        <taxon>Saccharomycetes</taxon>
        <taxon>Saccharomycetales</taxon>
        <taxon>Saccharomycetaceae</taxon>
        <taxon>Tetrapisispora</taxon>
    </lineage>
</organism>
<dbReference type="AlphaFoldDB" id="G8BX13"/>
<proteinExistence type="predicted"/>
<feature type="compositionally biased region" description="Polar residues" evidence="1">
    <location>
        <begin position="163"/>
        <end position="180"/>
    </location>
</feature>
<dbReference type="GeneID" id="11534060"/>
<evidence type="ECO:0000256" key="1">
    <source>
        <dbReference type="SAM" id="MobiDB-lite"/>
    </source>
</evidence>